<keyword evidence="5 8" id="KW-0804">Transcription</keyword>
<evidence type="ECO:0000256" key="4">
    <source>
        <dbReference type="ARBA" id="ARBA00023015"/>
    </source>
</evidence>
<dbReference type="GO" id="GO:0003712">
    <property type="term" value="F:transcription coregulator activity"/>
    <property type="evidence" value="ECO:0007669"/>
    <property type="project" value="InterPro"/>
</dbReference>
<sequence>MDKTLDAQFLRVEKALATLVASISTYNPNPVLAHDLVAADQELSHGLADLATHQANYARIQSLKNTSSDLDAQIKGSLQLLSSTRSELISTPATTFPSTTTPVSYIDLLSYARRISKFTLPPTYRETQPTPEPEGTGTQTNGTVTPTAPSNGAVVNAAELPVTPIQADTDKTSLPPQISEWLNPHASAPGFVPWPTEETIRRGALASIQVLIDQGEDPATFDPERSAELEASRKRLEEEAERAKEEQREAERARQEQRMREEYVRREAMGAAGQKVEEKPKVFTGLDLLDDMDDDDE</sequence>
<dbReference type="GO" id="GO:0070847">
    <property type="term" value="C:core mediator complex"/>
    <property type="evidence" value="ECO:0007669"/>
    <property type="project" value="TreeGrafter"/>
</dbReference>
<feature type="compositionally biased region" description="Acidic residues" evidence="9">
    <location>
        <begin position="288"/>
        <end position="297"/>
    </location>
</feature>
<dbReference type="OrthoDB" id="1929813at2759"/>
<comment type="function">
    <text evidence="8">Component of the Mediator complex, a coactivator involved in the regulated transcription of nearly all RNA polymerase II-dependent genes. Mediator functions as a bridge to convey information from gene-specific regulatory proteins to the basal RNA polymerase II transcription machinery. Mediator is recruited to promoters by direct interactions with regulatory proteins and serves as a scaffold for the assembly of a functional preinitiation complex with RNA polymerase II and the general transcription factors.</text>
</comment>
<keyword evidence="4 8" id="KW-0805">Transcription regulation</keyword>
<proteinExistence type="inferred from homology"/>
<dbReference type="Proteomes" id="UP000077154">
    <property type="component" value="Unassembled WGS sequence"/>
</dbReference>
<evidence type="ECO:0000256" key="8">
    <source>
        <dbReference type="RuleBase" id="RU364141"/>
    </source>
</evidence>
<dbReference type="InterPro" id="IPR019258">
    <property type="entry name" value="Mediator_Med4"/>
</dbReference>
<dbReference type="Pfam" id="PF10018">
    <property type="entry name" value="Med4"/>
    <property type="match status" value="1"/>
</dbReference>
<evidence type="ECO:0000256" key="5">
    <source>
        <dbReference type="ARBA" id="ARBA00023163"/>
    </source>
</evidence>
<dbReference type="GO" id="GO:0016592">
    <property type="term" value="C:mediator complex"/>
    <property type="evidence" value="ECO:0007669"/>
    <property type="project" value="InterPro"/>
</dbReference>
<dbReference type="eggNOG" id="ENOG502SCD7">
    <property type="taxonomic scope" value="Eukaryota"/>
</dbReference>
<protein>
    <recommendedName>
        <fullName evidence="3 8">Mediator of RNA polymerase II transcription subunit 4</fullName>
    </recommendedName>
    <alternativeName>
        <fullName evidence="7 8">Mediator complex subunit 4</fullName>
    </alternativeName>
</protein>
<gene>
    <name evidence="8" type="primary">MED4</name>
    <name evidence="10" type="ORF">VC83_02264</name>
</gene>
<feature type="region of interest" description="Disordered" evidence="9">
    <location>
        <begin position="217"/>
        <end position="297"/>
    </location>
</feature>
<keyword evidence="6 8" id="KW-0539">Nucleus</keyword>
<reference evidence="10" key="1">
    <citation type="submission" date="2016-03" db="EMBL/GenBank/DDBJ databases">
        <title>Updated assembly of Pseudogymnoascus destructans, the fungus causing white-nose syndrome of bats.</title>
        <authorList>
            <person name="Palmer J.M."/>
            <person name="Drees K.P."/>
            <person name="Foster J.T."/>
            <person name="Lindner D.L."/>
        </authorList>
    </citation>
    <scope>NUCLEOTIDE SEQUENCE [LARGE SCALE GENOMIC DNA]</scope>
    <source>
        <strain evidence="10">20631-21</strain>
    </source>
</reference>
<accession>A0A177AH02</accession>
<evidence type="ECO:0000256" key="2">
    <source>
        <dbReference type="ARBA" id="ARBA00009626"/>
    </source>
</evidence>
<evidence type="ECO:0000256" key="1">
    <source>
        <dbReference type="ARBA" id="ARBA00004123"/>
    </source>
</evidence>
<evidence type="ECO:0000313" key="10">
    <source>
        <dbReference type="EMBL" id="OAF61377.1"/>
    </source>
</evidence>
<feature type="compositionally biased region" description="Basic and acidic residues" evidence="9">
    <location>
        <begin position="222"/>
        <end position="268"/>
    </location>
</feature>
<comment type="subunit">
    <text evidence="8">Component of the Mediator complex.</text>
</comment>
<dbReference type="GO" id="GO:0006357">
    <property type="term" value="P:regulation of transcription by RNA polymerase II"/>
    <property type="evidence" value="ECO:0007669"/>
    <property type="project" value="InterPro"/>
</dbReference>
<feature type="compositionally biased region" description="Low complexity" evidence="9">
    <location>
        <begin position="126"/>
        <end position="147"/>
    </location>
</feature>
<evidence type="ECO:0000256" key="6">
    <source>
        <dbReference type="ARBA" id="ARBA00023242"/>
    </source>
</evidence>
<dbReference type="AlphaFoldDB" id="A0A177AH02"/>
<dbReference type="VEuPathDB" id="FungiDB:GMDG_07747"/>
<keyword evidence="8" id="KW-0010">Activator</keyword>
<evidence type="ECO:0000256" key="9">
    <source>
        <dbReference type="SAM" id="MobiDB-lite"/>
    </source>
</evidence>
<evidence type="ECO:0000256" key="7">
    <source>
        <dbReference type="ARBA" id="ARBA00031257"/>
    </source>
</evidence>
<dbReference type="PANTHER" id="PTHR13208:SF2">
    <property type="entry name" value="MEDIATOR OF RNA POLYMERASE II TRANSCRIPTION SUBUNIT 4"/>
    <property type="match status" value="1"/>
</dbReference>
<dbReference type="EMBL" id="KV441389">
    <property type="protein sequence ID" value="OAF61377.1"/>
    <property type="molecule type" value="Genomic_DNA"/>
</dbReference>
<feature type="region of interest" description="Disordered" evidence="9">
    <location>
        <begin position="122"/>
        <end position="149"/>
    </location>
</feature>
<dbReference type="PANTHER" id="PTHR13208">
    <property type="entry name" value="MEDIATOR OF RNA POLYMERASE II TRANSCRIPTION SUBUNIT 4"/>
    <property type="match status" value="1"/>
</dbReference>
<evidence type="ECO:0000256" key="3">
    <source>
        <dbReference type="ARBA" id="ARBA00020629"/>
    </source>
</evidence>
<organism evidence="10">
    <name type="scientific">Pseudogymnoascus destructans</name>
    <dbReference type="NCBI Taxonomy" id="655981"/>
    <lineage>
        <taxon>Eukaryota</taxon>
        <taxon>Fungi</taxon>
        <taxon>Dikarya</taxon>
        <taxon>Ascomycota</taxon>
        <taxon>Pezizomycotina</taxon>
        <taxon>Leotiomycetes</taxon>
        <taxon>Thelebolales</taxon>
        <taxon>Thelebolaceae</taxon>
        <taxon>Pseudogymnoascus</taxon>
    </lineage>
</organism>
<name>A0A177AH02_9PEZI</name>
<comment type="similarity">
    <text evidence="2 8">Belongs to the Mediator complex subunit 4 family.</text>
</comment>
<comment type="subcellular location">
    <subcellularLocation>
        <location evidence="1 8">Nucleus</location>
    </subcellularLocation>
</comment>